<accession>A0A170QBN3</accession>
<dbReference type="PANTHER" id="PTHR43000">
    <property type="entry name" value="DTDP-D-GLUCOSE 4,6-DEHYDRATASE-RELATED"/>
    <property type="match status" value="1"/>
</dbReference>
<comment type="similarity">
    <text evidence="1">Belongs to the NAD(P)-dependent epimerase/dehydratase family.</text>
</comment>
<keyword evidence="3" id="KW-0413">Isomerase</keyword>
<dbReference type="SUPFAM" id="SSF51735">
    <property type="entry name" value="NAD(P)-binding Rossmann-fold domains"/>
    <property type="match status" value="1"/>
</dbReference>
<dbReference type="GO" id="GO:0003978">
    <property type="term" value="F:UDP-glucose 4-epimerase activity"/>
    <property type="evidence" value="ECO:0007669"/>
    <property type="project" value="UniProtKB-EC"/>
</dbReference>
<gene>
    <name evidence="3" type="ORF">MGWOODY_Clf75</name>
</gene>
<dbReference type="Gene3D" id="3.40.50.720">
    <property type="entry name" value="NAD(P)-binding Rossmann-like Domain"/>
    <property type="match status" value="1"/>
</dbReference>
<evidence type="ECO:0000313" key="3">
    <source>
        <dbReference type="EMBL" id="CUV05962.1"/>
    </source>
</evidence>
<dbReference type="InterPro" id="IPR036291">
    <property type="entry name" value="NAD(P)-bd_dom_sf"/>
</dbReference>
<dbReference type="Pfam" id="PF01370">
    <property type="entry name" value="Epimerase"/>
    <property type="match status" value="1"/>
</dbReference>
<evidence type="ECO:0000259" key="2">
    <source>
        <dbReference type="Pfam" id="PF01370"/>
    </source>
</evidence>
<dbReference type="EC" id="5.1.3.2" evidence="3"/>
<name>A0A170QBN3_9ZZZZ</name>
<sequence>MVTLVTGGTGFVGANIVKDLAQNGHQVVSFDINGPDQLLQDFLGEYSSSVAFVQGDIVDPVSVERLGQDHQIDKIVHAAVYTVNREVLEIERSRDVIAINLEGTANLLELARTQKVSRFIYVSSGAAYGSALPGDQTLNEETPAVPGNLYGITKFASEMITRRYGELHGLSTASVRLSTPYGPMERVTGHRAVMSVFYDWTGRAVRRETIIAEDMDQGRDYIYIADIADGIRAVLDAPALPHGLFNLTTGIWVTFHQILDAVVELSPGIRVETLAPKADAGTDSYSRGPLSGHRLFDDLGWTPKYDLKTGVAKYIQWRKESNFLD</sequence>
<proteinExistence type="inferred from homology"/>
<protein>
    <submittedName>
        <fullName evidence="3">UDP-glucose 4-epimerase</fullName>
        <ecNumber evidence="3">5.1.3.2</ecNumber>
    </submittedName>
</protein>
<evidence type="ECO:0000256" key="1">
    <source>
        <dbReference type="ARBA" id="ARBA00007637"/>
    </source>
</evidence>
<dbReference type="AlphaFoldDB" id="A0A170QBN3"/>
<dbReference type="InterPro" id="IPR001509">
    <property type="entry name" value="Epimerase_deHydtase"/>
</dbReference>
<feature type="domain" description="NAD-dependent epimerase/dehydratase" evidence="2">
    <location>
        <begin position="4"/>
        <end position="239"/>
    </location>
</feature>
<organism evidence="3">
    <name type="scientific">hydrothermal vent metagenome</name>
    <dbReference type="NCBI Taxonomy" id="652676"/>
    <lineage>
        <taxon>unclassified sequences</taxon>
        <taxon>metagenomes</taxon>
        <taxon>ecological metagenomes</taxon>
    </lineage>
</organism>
<dbReference type="EMBL" id="FAXA01000477">
    <property type="protein sequence ID" value="CUV05962.1"/>
    <property type="molecule type" value="Genomic_DNA"/>
</dbReference>
<reference evidence="3" key="1">
    <citation type="submission" date="2015-10" db="EMBL/GenBank/DDBJ databases">
        <authorList>
            <person name="Gilbert D.G."/>
        </authorList>
    </citation>
    <scope>NUCLEOTIDE SEQUENCE</scope>
</reference>